<dbReference type="InterPro" id="IPR008928">
    <property type="entry name" value="6-hairpin_glycosidase_sf"/>
</dbReference>
<keyword evidence="2" id="KW-1185">Reference proteome</keyword>
<reference evidence="1 2" key="1">
    <citation type="submission" date="2019-10" db="EMBL/GenBank/DDBJ databases">
        <authorList>
            <person name="Karimi E."/>
        </authorList>
    </citation>
    <scope>NUCLEOTIDE SEQUENCE [LARGE SCALE GENOMIC DNA]</scope>
    <source>
        <strain evidence="1">Exiguobacterium sp. 9Y</strain>
    </source>
</reference>
<dbReference type="RefSeq" id="WP_159173328.1">
    <property type="nucleotide sequence ID" value="NZ_LR732312.1"/>
</dbReference>
<dbReference type="SUPFAM" id="SSF48208">
    <property type="entry name" value="Six-hairpin glycosidases"/>
    <property type="match status" value="1"/>
</dbReference>
<dbReference type="AlphaFoldDB" id="A0A653I9T4"/>
<gene>
    <name evidence="1" type="ORF">EXIGUO9Y_260049</name>
</gene>
<name>A0A653I9T4_9BACL</name>
<organism evidence="1 2">
    <name type="scientific">Exiguobacterium oxidotolerans</name>
    <dbReference type="NCBI Taxonomy" id="223958"/>
    <lineage>
        <taxon>Bacteria</taxon>
        <taxon>Bacillati</taxon>
        <taxon>Bacillota</taxon>
        <taxon>Bacilli</taxon>
        <taxon>Bacillales</taxon>
        <taxon>Bacillales Family XII. Incertae Sedis</taxon>
        <taxon>Exiguobacterium</taxon>
    </lineage>
</organism>
<dbReference type="Proteomes" id="UP000439752">
    <property type="component" value="Unassembled WGS sequence"/>
</dbReference>
<accession>A0A653I9T4</accession>
<dbReference type="EMBL" id="CABWKQ010000019">
    <property type="protein sequence ID" value="VWX35601.1"/>
    <property type="molecule type" value="Genomic_DNA"/>
</dbReference>
<protein>
    <recommendedName>
        <fullName evidence="3">Poly (Glycerol-phosphate) alpha-glucosyltransferase</fullName>
    </recommendedName>
</protein>
<evidence type="ECO:0000313" key="1">
    <source>
        <dbReference type="EMBL" id="VWX35601.1"/>
    </source>
</evidence>
<evidence type="ECO:0000313" key="2">
    <source>
        <dbReference type="Proteomes" id="UP000439752"/>
    </source>
</evidence>
<dbReference type="GO" id="GO:0005975">
    <property type="term" value="P:carbohydrate metabolic process"/>
    <property type="evidence" value="ECO:0007669"/>
    <property type="project" value="InterPro"/>
</dbReference>
<sequence length="548" mass="64614">MELMNRIERIEERVFALMKEDQATYFLNQRLTVFLSVGTKKRRARVHTFRGKRMASIFQKIKNFLLEHPVDYDWIKVDVAKNFHFCSFAELNDQLRATRKNYFRRGIAFDARFTCAFLEEELNGNAMLTPDKDTPELRVNLKNMTRYVEQQRRKIPRFIFTDETSCILFETTSVFSEEEPIVIETTGTVEKVRVSPRTTPFEIKTVVTQASDYLARQVQADGRFIYGYFSCFDKTIQFYNSLRHASTLYSMIEAYAVRPDVTLQHAIDRAKNYLIEHLIVQPNESAYVVDWEQDAEIKLGANAAAILALTKYMTTFKSRRELALCRALANGIVGLQQPAGNFNHVLSYPSLALKEAFRIIYYEGEATFALLRLYELDRQERWLASVTQAFDYFIAHDYWKQHDHWLSYSVNELTKYVPDERYYRFGLQNVEQKLDFIHHRETTYPTFLELMLAAREMIGRMQADGQTDLLTTFPLDWLEATIERRMQYQLTGFYYPEVAMYMKVPERILGSFYIRHHSFRVRIDDVEHNISGYCRALEQIRQKEVVKG</sequence>
<proteinExistence type="predicted"/>
<evidence type="ECO:0008006" key="3">
    <source>
        <dbReference type="Google" id="ProtNLM"/>
    </source>
</evidence>